<dbReference type="InterPro" id="IPR006566">
    <property type="entry name" value="FBD"/>
</dbReference>
<dbReference type="InterPro" id="IPR001810">
    <property type="entry name" value="F-box_dom"/>
</dbReference>
<keyword evidence="3" id="KW-1185">Reference proteome</keyword>
<dbReference type="PROSITE" id="PS50181">
    <property type="entry name" value="FBOX"/>
    <property type="match status" value="1"/>
</dbReference>
<dbReference type="EMBL" id="RWGY01000011">
    <property type="protein sequence ID" value="TVU33315.1"/>
    <property type="molecule type" value="Genomic_DNA"/>
</dbReference>
<proteinExistence type="predicted"/>
<protein>
    <recommendedName>
        <fullName evidence="1">F-box domain-containing protein</fullName>
    </recommendedName>
</protein>
<comment type="caution">
    <text evidence="2">The sequence shown here is derived from an EMBL/GenBank/DDBJ whole genome shotgun (WGS) entry which is preliminary data.</text>
</comment>
<evidence type="ECO:0000313" key="3">
    <source>
        <dbReference type="Proteomes" id="UP000324897"/>
    </source>
</evidence>
<dbReference type="PANTHER" id="PTHR32141">
    <property type="match status" value="1"/>
</dbReference>
<reference evidence="2 3" key="1">
    <citation type="journal article" date="2019" name="Sci. Rep.">
        <title>A high-quality genome of Eragrostis curvula grass provides insights into Poaceae evolution and supports new strategies to enhance forage quality.</title>
        <authorList>
            <person name="Carballo J."/>
            <person name="Santos B.A.C.M."/>
            <person name="Zappacosta D."/>
            <person name="Garbus I."/>
            <person name="Selva J.P."/>
            <person name="Gallo C.A."/>
            <person name="Diaz A."/>
            <person name="Albertini E."/>
            <person name="Caccamo M."/>
            <person name="Echenique V."/>
        </authorList>
    </citation>
    <scope>NUCLEOTIDE SEQUENCE [LARGE SCALE GENOMIC DNA]</scope>
    <source>
        <strain evidence="3">cv. Victoria</strain>
        <tissue evidence="2">Leaf</tissue>
    </source>
</reference>
<dbReference type="Proteomes" id="UP000324897">
    <property type="component" value="Chromosome 1"/>
</dbReference>
<dbReference type="CDD" id="cd22160">
    <property type="entry name" value="F-box_AtFBL13-like"/>
    <property type="match status" value="1"/>
</dbReference>
<dbReference type="Pfam" id="PF00646">
    <property type="entry name" value="F-box"/>
    <property type="match status" value="1"/>
</dbReference>
<dbReference type="Gramene" id="TVU33315">
    <property type="protein sequence ID" value="TVU33315"/>
    <property type="gene ID" value="EJB05_25125"/>
</dbReference>
<evidence type="ECO:0000259" key="1">
    <source>
        <dbReference type="PROSITE" id="PS50181"/>
    </source>
</evidence>
<dbReference type="SMART" id="SM00579">
    <property type="entry name" value="FBD"/>
    <property type="match status" value="1"/>
</dbReference>
<name>A0A5J9VBJ0_9POAL</name>
<dbReference type="AlphaFoldDB" id="A0A5J9VBJ0"/>
<dbReference type="Pfam" id="PF08387">
    <property type="entry name" value="FBD"/>
    <property type="match status" value="1"/>
</dbReference>
<accession>A0A5J9VBJ0</accession>
<dbReference type="Pfam" id="PF24758">
    <property type="entry name" value="LRR_At5g56370"/>
    <property type="match status" value="1"/>
</dbReference>
<dbReference type="SUPFAM" id="SSF81383">
    <property type="entry name" value="F-box domain"/>
    <property type="match status" value="1"/>
</dbReference>
<sequence>MFWRRAGGCDTVALTPMEMCGMCHGLYPGLLDDPTEIVLTFLDTSLPTPPVSTAASLSCAAAAAAGHGGVDRISALPDEVLLRVVSRLPAKDGARTAALSKRWARLWRSAPLVLVDAHLLPAAGAGGRRRRLPSRRGAASRAVRDAVSAALGAPPGPFPFVSLTCGFMDAVDADRAVLARWFLHLATKGVEELVLVNRPFPIPGLRLPAALFSCPSLRSLFVCSWEFPDTALLPRGASFLNLLELILGCVTMKDQDLDFVLAASPVLEILAVIGSPGRLTARLASHSLRSAQFGMTELTEVSVVDAPCLERLIFWNRPSYHRHKRKTGTRIKIGHAPQLTTLGYLEPGEHILEIGNTIIKAGTKASPNTVVPSVRMLAVHLHFGISSEVKMLPSFLRCFPNVETLCVESVQTCEPTANLSHKFWQETGPIECVQSHLKILSFREFSGEQREMDFLMFIAENTPMLQRMNLVLRYDGACSTQEEMNAKLRILKSAKWACGRQKIWVVAREFGGGFILRSLKAGCDFTYNDPFKCL</sequence>
<dbReference type="Gene3D" id="1.20.1280.50">
    <property type="match status" value="1"/>
</dbReference>
<dbReference type="PANTHER" id="PTHR32141:SF105">
    <property type="entry name" value="OS02G0178200 PROTEIN"/>
    <property type="match status" value="1"/>
</dbReference>
<dbReference type="InterPro" id="IPR053781">
    <property type="entry name" value="F-box_AtFBL13-like"/>
</dbReference>
<dbReference type="InterPro" id="IPR055302">
    <property type="entry name" value="F-box_dom-containing"/>
</dbReference>
<dbReference type="InterPro" id="IPR055411">
    <property type="entry name" value="LRR_FXL15/At3g58940/PEG3-like"/>
</dbReference>
<gene>
    <name evidence="2" type="ORF">EJB05_25125</name>
</gene>
<feature type="domain" description="F-box" evidence="1">
    <location>
        <begin position="70"/>
        <end position="106"/>
    </location>
</feature>
<dbReference type="InterPro" id="IPR036047">
    <property type="entry name" value="F-box-like_dom_sf"/>
</dbReference>
<organism evidence="2 3">
    <name type="scientific">Eragrostis curvula</name>
    <name type="common">weeping love grass</name>
    <dbReference type="NCBI Taxonomy" id="38414"/>
    <lineage>
        <taxon>Eukaryota</taxon>
        <taxon>Viridiplantae</taxon>
        <taxon>Streptophyta</taxon>
        <taxon>Embryophyta</taxon>
        <taxon>Tracheophyta</taxon>
        <taxon>Spermatophyta</taxon>
        <taxon>Magnoliopsida</taxon>
        <taxon>Liliopsida</taxon>
        <taxon>Poales</taxon>
        <taxon>Poaceae</taxon>
        <taxon>PACMAD clade</taxon>
        <taxon>Chloridoideae</taxon>
        <taxon>Eragrostideae</taxon>
        <taxon>Eragrostidinae</taxon>
        <taxon>Eragrostis</taxon>
    </lineage>
</organism>
<evidence type="ECO:0000313" key="2">
    <source>
        <dbReference type="EMBL" id="TVU33315.1"/>
    </source>
</evidence>
<feature type="non-terminal residue" evidence="2">
    <location>
        <position position="1"/>
    </location>
</feature>
<dbReference type="OrthoDB" id="612216at2759"/>